<proteinExistence type="predicted"/>
<protein>
    <submittedName>
        <fullName evidence="1">Uncharacterized protein</fullName>
    </submittedName>
</protein>
<dbReference type="AlphaFoldDB" id="A0A0A9A528"/>
<reference evidence="1" key="1">
    <citation type="submission" date="2014-09" db="EMBL/GenBank/DDBJ databases">
        <authorList>
            <person name="Magalhaes I.L.F."/>
            <person name="Oliveira U."/>
            <person name="Santos F.R."/>
            <person name="Vidigal T.H.D.A."/>
            <person name="Brescovit A.D."/>
            <person name="Santos A.J."/>
        </authorList>
    </citation>
    <scope>NUCLEOTIDE SEQUENCE</scope>
    <source>
        <tissue evidence="1">Shoot tissue taken approximately 20 cm above the soil surface</tissue>
    </source>
</reference>
<evidence type="ECO:0000313" key="1">
    <source>
        <dbReference type="EMBL" id="JAD46794.1"/>
    </source>
</evidence>
<reference evidence="1" key="2">
    <citation type="journal article" date="2015" name="Data Brief">
        <title>Shoot transcriptome of the giant reed, Arundo donax.</title>
        <authorList>
            <person name="Barrero R.A."/>
            <person name="Guerrero F.D."/>
            <person name="Moolhuijzen P."/>
            <person name="Goolsby J.A."/>
            <person name="Tidwell J."/>
            <person name="Bellgard S.E."/>
            <person name="Bellgard M.I."/>
        </authorList>
    </citation>
    <scope>NUCLEOTIDE SEQUENCE</scope>
    <source>
        <tissue evidence="1">Shoot tissue taken approximately 20 cm above the soil surface</tissue>
    </source>
</reference>
<organism evidence="1">
    <name type="scientific">Arundo donax</name>
    <name type="common">Giant reed</name>
    <name type="synonym">Donax arundinaceus</name>
    <dbReference type="NCBI Taxonomy" id="35708"/>
    <lineage>
        <taxon>Eukaryota</taxon>
        <taxon>Viridiplantae</taxon>
        <taxon>Streptophyta</taxon>
        <taxon>Embryophyta</taxon>
        <taxon>Tracheophyta</taxon>
        <taxon>Spermatophyta</taxon>
        <taxon>Magnoliopsida</taxon>
        <taxon>Liliopsida</taxon>
        <taxon>Poales</taxon>
        <taxon>Poaceae</taxon>
        <taxon>PACMAD clade</taxon>
        <taxon>Arundinoideae</taxon>
        <taxon>Arundineae</taxon>
        <taxon>Arundo</taxon>
    </lineage>
</organism>
<sequence length="29" mass="3102">MADGLKSSPLDGQVLGEIDVWPVNGNHRP</sequence>
<accession>A0A0A9A528</accession>
<name>A0A0A9A528_ARUDO</name>
<dbReference type="EMBL" id="GBRH01251101">
    <property type="protein sequence ID" value="JAD46794.1"/>
    <property type="molecule type" value="Transcribed_RNA"/>
</dbReference>